<accession>A0A131YBS2</accession>
<evidence type="ECO:0008006" key="4">
    <source>
        <dbReference type="Google" id="ProtNLM"/>
    </source>
</evidence>
<reference evidence="3" key="1">
    <citation type="journal article" date="2016" name="Ticks Tick Borne Dis.">
        <title>De novo assembly and annotation of the salivary gland transcriptome of Rhipicephalus appendiculatus male and female ticks during blood feeding.</title>
        <authorList>
            <person name="de Castro M.H."/>
            <person name="de Klerk D."/>
            <person name="Pienaar R."/>
            <person name="Latif A.A."/>
            <person name="Rees D.J."/>
            <person name="Mans B.J."/>
        </authorList>
    </citation>
    <scope>NUCLEOTIDE SEQUENCE</scope>
    <source>
        <tissue evidence="3">Salivary glands</tissue>
    </source>
</reference>
<keyword evidence="2" id="KW-0732">Signal</keyword>
<evidence type="ECO:0000313" key="3">
    <source>
        <dbReference type="EMBL" id="JAP76813.1"/>
    </source>
</evidence>
<name>A0A131YBS2_RHIAP</name>
<evidence type="ECO:0000256" key="1">
    <source>
        <dbReference type="SAM" id="Phobius"/>
    </source>
</evidence>
<protein>
    <recommendedName>
        <fullName evidence="4">Secreted protein</fullName>
    </recommendedName>
</protein>
<keyword evidence="1" id="KW-0812">Transmembrane</keyword>
<feature type="chain" id="PRO_5013062715" description="Secreted protein" evidence="2">
    <location>
        <begin position="16"/>
        <end position="177"/>
    </location>
</feature>
<dbReference type="AlphaFoldDB" id="A0A131YBS2"/>
<feature type="signal peptide" evidence="2">
    <location>
        <begin position="1"/>
        <end position="15"/>
    </location>
</feature>
<sequence length="177" mass="19780">MRCWVAPALPRCFLCFFFYSRVFDPEGCEGPDPETRTGSDDILAVYKLSLRTTKQSKMTLQMKIPQDRYMTTSSSGCASSSVWAAPLRAANSWYDRSNTGPGGGTVMGIEVTAMALSYLTWIRPRSSALNRPRKISRKMGRVLHVCVIIVMPFWLSVARMAKSSIKKNMLAPKKTTP</sequence>
<feature type="transmembrane region" description="Helical" evidence="1">
    <location>
        <begin position="102"/>
        <end position="121"/>
    </location>
</feature>
<organism evidence="3">
    <name type="scientific">Rhipicephalus appendiculatus</name>
    <name type="common">Brown ear tick</name>
    <dbReference type="NCBI Taxonomy" id="34631"/>
    <lineage>
        <taxon>Eukaryota</taxon>
        <taxon>Metazoa</taxon>
        <taxon>Ecdysozoa</taxon>
        <taxon>Arthropoda</taxon>
        <taxon>Chelicerata</taxon>
        <taxon>Arachnida</taxon>
        <taxon>Acari</taxon>
        <taxon>Parasitiformes</taxon>
        <taxon>Ixodida</taxon>
        <taxon>Ixodoidea</taxon>
        <taxon>Ixodidae</taxon>
        <taxon>Rhipicephalinae</taxon>
        <taxon>Rhipicephalus</taxon>
        <taxon>Rhipicephalus</taxon>
    </lineage>
</organism>
<proteinExistence type="predicted"/>
<keyword evidence="1" id="KW-0472">Membrane</keyword>
<feature type="transmembrane region" description="Helical" evidence="1">
    <location>
        <begin position="142"/>
        <end position="161"/>
    </location>
</feature>
<evidence type="ECO:0000256" key="2">
    <source>
        <dbReference type="SAM" id="SignalP"/>
    </source>
</evidence>
<keyword evidence="1" id="KW-1133">Transmembrane helix</keyword>
<dbReference type="EMBL" id="GEDV01011744">
    <property type="protein sequence ID" value="JAP76813.1"/>
    <property type="molecule type" value="Transcribed_RNA"/>
</dbReference>